<evidence type="ECO:0000313" key="2">
    <source>
        <dbReference type="EMBL" id="KAK4022956.1"/>
    </source>
</evidence>
<dbReference type="EMBL" id="JAOYFB010000037">
    <property type="protein sequence ID" value="KAK4022956.1"/>
    <property type="molecule type" value="Genomic_DNA"/>
</dbReference>
<gene>
    <name evidence="2" type="ORF">OUZ56_008398</name>
</gene>
<sequence>MARDAFFRLIVLFFFFLELPPSFLPPFTQLTSFKRKQTLLDDTIDCVSFFFFLNYLFFPFNSTFTQFHSSLQLHQFPVSQWFCVSAPIDAIRPNPRNQVSVHLASSGA</sequence>
<accession>A0ABR0ACV2</accession>
<evidence type="ECO:0000256" key="1">
    <source>
        <dbReference type="SAM" id="Phobius"/>
    </source>
</evidence>
<name>A0ABR0ACV2_9CRUS</name>
<organism evidence="2 3">
    <name type="scientific">Daphnia magna</name>
    <dbReference type="NCBI Taxonomy" id="35525"/>
    <lineage>
        <taxon>Eukaryota</taxon>
        <taxon>Metazoa</taxon>
        <taxon>Ecdysozoa</taxon>
        <taxon>Arthropoda</taxon>
        <taxon>Crustacea</taxon>
        <taxon>Branchiopoda</taxon>
        <taxon>Diplostraca</taxon>
        <taxon>Cladocera</taxon>
        <taxon>Anomopoda</taxon>
        <taxon>Daphniidae</taxon>
        <taxon>Daphnia</taxon>
    </lineage>
</organism>
<keyword evidence="1" id="KW-0472">Membrane</keyword>
<dbReference type="Proteomes" id="UP001234178">
    <property type="component" value="Unassembled WGS sequence"/>
</dbReference>
<feature type="transmembrane region" description="Helical" evidence="1">
    <location>
        <begin position="6"/>
        <end position="27"/>
    </location>
</feature>
<keyword evidence="1" id="KW-1133">Transmembrane helix</keyword>
<keyword evidence="1" id="KW-0812">Transmembrane</keyword>
<evidence type="ECO:0008006" key="4">
    <source>
        <dbReference type="Google" id="ProtNLM"/>
    </source>
</evidence>
<keyword evidence="3" id="KW-1185">Reference proteome</keyword>
<proteinExistence type="predicted"/>
<protein>
    <recommendedName>
        <fullName evidence="4">Secreted protein</fullName>
    </recommendedName>
</protein>
<comment type="caution">
    <text evidence="2">The sequence shown here is derived from an EMBL/GenBank/DDBJ whole genome shotgun (WGS) entry which is preliminary data.</text>
</comment>
<reference evidence="2 3" key="1">
    <citation type="journal article" date="2023" name="Nucleic Acids Res.">
        <title>The hologenome of Daphnia magna reveals possible DNA methylation and microbiome-mediated evolution of the host genome.</title>
        <authorList>
            <person name="Chaturvedi A."/>
            <person name="Li X."/>
            <person name="Dhandapani V."/>
            <person name="Marshall H."/>
            <person name="Kissane S."/>
            <person name="Cuenca-Cambronero M."/>
            <person name="Asole G."/>
            <person name="Calvet F."/>
            <person name="Ruiz-Romero M."/>
            <person name="Marangio P."/>
            <person name="Guigo R."/>
            <person name="Rago D."/>
            <person name="Mirbahai L."/>
            <person name="Eastwood N."/>
            <person name="Colbourne J.K."/>
            <person name="Zhou J."/>
            <person name="Mallon E."/>
            <person name="Orsini L."/>
        </authorList>
    </citation>
    <scope>NUCLEOTIDE SEQUENCE [LARGE SCALE GENOMIC DNA]</scope>
    <source>
        <strain evidence="2">LRV0_1</strain>
    </source>
</reference>
<feature type="transmembrane region" description="Helical" evidence="1">
    <location>
        <begin position="39"/>
        <end position="58"/>
    </location>
</feature>
<evidence type="ECO:0000313" key="3">
    <source>
        <dbReference type="Proteomes" id="UP001234178"/>
    </source>
</evidence>